<dbReference type="EMBL" id="WIXE01000564">
    <property type="protein sequence ID" value="KAK5986478.1"/>
    <property type="molecule type" value="Genomic_DNA"/>
</dbReference>
<organism evidence="1 2">
    <name type="scientific">Trichostrongylus colubriformis</name>
    <name type="common">Black scour worm</name>
    <dbReference type="NCBI Taxonomy" id="6319"/>
    <lineage>
        <taxon>Eukaryota</taxon>
        <taxon>Metazoa</taxon>
        <taxon>Ecdysozoa</taxon>
        <taxon>Nematoda</taxon>
        <taxon>Chromadorea</taxon>
        <taxon>Rhabditida</taxon>
        <taxon>Rhabditina</taxon>
        <taxon>Rhabditomorpha</taxon>
        <taxon>Strongyloidea</taxon>
        <taxon>Trichostrongylidae</taxon>
        <taxon>Trichostrongylus</taxon>
    </lineage>
</organism>
<comment type="caution">
    <text evidence="1">The sequence shown here is derived from an EMBL/GenBank/DDBJ whole genome shotgun (WGS) entry which is preliminary data.</text>
</comment>
<accession>A0AAN8IWK7</accession>
<name>A0AAN8IWK7_TRICO</name>
<dbReference type="Proteomes" id="UP001331761">
    <property type="component" value="Unassembled WGS sequence"/>
</dbReference>
<gene>
    <name evidence="1" type="ORF">GCK32_016271</name>
</gene>
<evidence type="ECO:0000313" key="2">
    <source>
        <dbReference type="Proteomes" id="UP001331761"/>
    </source>
</evidence>
<dbReference type="AlphaFoldDB" id="A0AAN8IWK7"/>
<proteinExistence type="predicted"/>
<evidence type="ECO:0000313" key="1">
    <source>
        <dbReference type="EMBL" id="KAK5986478.1"/>
    </source>
</evidence>
<reference evidence="1 2" key="1">
    <citation type="submission" date="2019-10" db="EMBL/GenBank/DDBJ databases">
        <title>Assembly and Annotation for the nematode Trichostrongylus colubriformis.</title>
        <authorList>
            <person name="Martin J."/>
        </authorList>
    </citation>
    <scope>NUCLEOTIDE SEQUENCE [LARGE SCALE GENOMIC DNA]</scope>
    <source>
        <strain evidence="1">G859</strain>
        <tissue evidence="1">Whole worm</tissue>
    </source>
</reference>
<keyword evidence="2" id="KW-1185">Reference proteome</keyword>
<protein>
    <submittedName>
        <fullName evidence="1">Uncharacterized protein</fullName>
    </submittedName>
</protein>
<sequence>MLDDSDVSTLAANEFYIQPVPMVNNDSDAKDLLQKLPPFYRSQWESTVTELKTSPSGSASGLPLKKSDLIYLRGKIASER</sequence>